<accession>A0A7S3Q9D5</accession>
<reference evidence="2" key="1">
    <citation type="submission" date="2021-01" db="EMBL/GenBank/DDBJ databases">
        <authorList>
            <person name="Corre E."/>
            <person name="Pelletier E."/>
            <person name="Niang G."/>
            <person name="Scheremetjew M."/>
            <person name="Finn R."/>
            <person name="Kale V."/>
            <person name="Holt S."/>
            <person name="Cochrane G."/>
            <person name="Meng A."/>
            <person name="Brown T."/>
            <person name="Cohen L."/>
        </authorList>
    </citation>
    <scope>NUCLEOTIDE SEQUENCE</scope>
    <source>
        <strain evidence="2">MM31A-1</strain>
    </source>
</reference>
<evidence type="ECO:0000256" key="1">
    <source>
        <dbReference type="SAM" id="MobiDB-lite"/>
    </source>
</evidence>
<feature type="compositionally biased region" description="Low complexity" evidence="1">
    <location>
        <begin position="99"/>
        <end position="113"/>
    </location>
</feature>
<dbReference type="AlphaFoldDB" id="A0A7S3Q9D5"/>
<sequence length="861" mass="95655">MRSSPSKPSPSNLSPSKLSPSKSSPSKSSPSKPSPSREGGNIFTNTAKSILSSSFGTPVRAAKRARHNSVGWDPETPTPTVHKGQLFRRSPKTPERGLASTSASASGAAIAVSNFNHQTPERKRNSDIRVNWDPRTPDVQKKYHASPSKINSYLNSPGGFALRQLLDGCMSPFNKIADQGKMKSFNMDELSGEGDLETSRSSMGTVDGLDEWREGWVRLPLFLKKSVFSHDGEIVKDSDFSRRQCGDVGFMDWSLKRALKIECHPDNCIPGTALHMLRRKESTSAFSFQPPVDYDRIERLSMELFMDSKKLSCGELQSEKEEEEVVLAQWQAALMYWQHPANHPLPPALFPEQPGDSKKKKSSLSRSNSIDTSAFMNIKARSGGSMLQRQMSLPATISTRSTSVSKQGFFAPTKGDKIDTAMFDSTTGPNAPMRQSFTRAGVGTLGGLGESDIEAKHLATVSAMLEQRKSEWQDCLRSLFLNWLRRVYELREKYSNPSSLDMDVSDLEGLSRLCFYSLSPGCSILTRVATSSKESNDEKEMNIEPMIILSSSTIASRSAMRSMNILFTTMNSSDSDDIRWTTEATEELVAQWFELNEDKDDVHSYKLRHELEALRRATAHESVGAEVSILHQRKKKTEHFHPSIQKPLVIRGHDNCTAFFELYLNTAGRLTNDKNDALPQIDVPLLISRSISAKNMTIRKLAVSIHRDHKDVSAQDQPSSVDLNGPILPCAMRDIFIASSSHFTLHKKFSEGYKKGPANVPSNDTNENILGSHYFISHPRVYKGQETNKVISRLSNGSRKCGSSSSVWFNGISNTLLSGNHEAEDEIKCENTNGEVTTMAVWDINRPQSIALKSSQVDELI</sequence>
<proteinExistence type="predicted"/>
<protein>
    <submittedName>
        <fullName evidence="2">Uncharacterized protein</fullName>
    </submittedName>
</protein>
<organism evidence="2">
    <name type="scientific">Chaetoceros debilis</name>
    <dbReference type="NCBI Taxonomy" id="122233"/>
    <lineage>
        <taxon>Eukaryota</taxon>
        <taxon>Sar</taxon>
        <taxon>Stramenopiles</taxon>
        <taxon>Ochrophyta</taxon>
        <taxon>Bacillariophyta</taxon>
        <taxon>Coscinodiscophyceae</taxon>
        <taxon>Chaetocerotophycidae</taxon>
        <taxon>Chaetocerotales</taxon>
        <taxon>Chaetocerotaceae</taxon>
        <taxon>Chaetoceros</taxon>
    </lineage>
</organism>
<dbReference type="EMBL" id="HBIO01018292">
    <property type="protein sequence ID" value="CAE0469190.1"/>
    <property type="molecule type" value="Transcribed_RNA"/>
</dbReference>
<feature type="region of interest" description="Disordered" evidence="1">
    <location>
        <begin position="345"/>
        <end position="368"/>
    </location>
</feature>
<gene>
    <name evidence="2" type="ORF">CDEB00056_LOCUS14043</name>
</gene>
<evidence type="ECO:0000313" key="2">
    <source>
        <dbReference type="EMBL" id="CAE0469190.1"/>
    </source>
</evidence>
<feature type="compositionally biased region" description="Basic and acidic residues" evidence="1">
    <location>
        <begin position="119"/>
        <end position="133"/>
    </location>
</feature>
<name>A0A7S3Q9D5_9STRA</name>
<feature type="compositionally biased region" description="Low complexity" evidence="1">
    <location>
        <begin position="1"/>
        <end position="36"/>
    </location>
</feature>
<feature type="compositionally biased region" description="Polar residues" evidence="1">
    <location>
        <begin position="42"/>
        <end position="56"/>
    </location>
</feature>
<feature type="region of interest" description="Disordered" evidence="1">
    <location>
        <begin position="1"/>
        <end position="133"/>
    </location>
</feature>